<gene>
    <name evidence="1" type="ORF">V6N11_068286</name>
</gene>
<sequence length="93" mass="10470">MGANYNGLDWFGTVFGVNLLVILEAKTMQGIITPEKSQGETKGKWQIDNRAGFAQGNMAYSYTRVELGRSRCHLRETIDEQINLDTRLSCIEV</sequence>
<proteinExistence type="predicted"/>
<reference evidence="1 2" key="1">
    <citation type="journal article" date="2024" name="G3 (Bethesda)">
        <title>Genome assembly of Hibiscus sabdariffa L. provides insights into metabolisms of medicinal natural products.</title>
        <authorList>
            <person name="Kim T."/>
        </authorList>
    </citation>
    <scope>NUCLEOTIDE SEQUENCE [LARGE SCALE GENOMIC DNA]</scope>
    <source>
        <strain evidence="1">TK-2024</strain>
        <tissue evidence="1">Old leaves</tissue>
    </source>
</reference>
<evidence type="ECO:0000313" key="1">
    <source>
        <dbReference type="EMBL" id="KAK8486592.1"/>
    </source>
</evidence>
<accession>A0ABR2A0W1</accession>
<keyword evidence="2" id="KW-1185">Reference proteome</keyword>
<protein>
    <submittedName>
        <fullName evidence="1">Uncharacterized protein</fullName>
    </submittedName>
</protein>
<name>A0ABR2A0W1_9ROSI</name>
<organism evidence="1 2">
    <name type="scientific">Hibiscus sabdariffa</name>
    <name type="common">roselle</name>
    <dbReference type="NCBI Taxonomy" id="183260"/>
    <lineage>
        <taxon>Eukaryota</taxon>
        <taxon>Viridiplantae</taxon>
        <taxon>Streptophyta</taxon>
        <taxon>Embryophyta</taxon>
        <taxon>Tracheophyta</taxon>
        <taxon>Spermatophyta</taxon>
        <taxon>Magnoliopsida</taxon>
        <taxon>eudicotyledons</taxon>
        <taxon>Gunneridae</taxon>
        <taxon>Pentapetalae</taxon>
        <taxon>rosids</taxon>
        <taxon>malvids</taxon>
        <taxon>Malvales</taxon>
        <taxon>Malvaceae</taxon>
        <taxon>Malvoideae</taxon>
        <taxon>Hibiscus</taxon>
    </lineage>
</organism>
<comment type="caution">
    <text evidence="1">The sequence shown here is derived from an EMBL/GenBank/DDBJ whole genome shotgun (WGS) entry which is preliminary data.</text>
</comment>
<dbReference type="EMBL" id="JBBPBN010000435">
    <property type="protein sequence ID" value="KAK8486592.1"/>
    <property type="molecule type" value="Genomic_DNA"/>
</dbReference>
<dbReference type="Proteomes" id="UP001396334">
    <property type="component" value="Unassembled WGS sequence"/>
</dbReference>
<evidence type="ECO:0000313" key="2">
    <source>
        <dbReference type="Proteomes" id="UP001396334"/>
    </source>
</evidence>